<keyword evidence="1" id="KW-0732">Signal</keyword>
<protein>
    <submittedName>
        <fullName evidence="3">AcfA family outer membrane beta-barrel protein</fullName>
    </submittedName>
</protein>
<evidence type="ECO:0000313" key="3">
    <source>
        <dbReference type="EMBL" id="QGA65879.1"/>
    </source>
</evidence>
<reference evidence="3 4" key="1">
    <citation type="submission" date="2019-10" db="EMBL/GenBank/DDBJ databases">
        <title>Vibrio sp. nov., isolated from Coralline algae surface.</title>
        <authorList>
            <person name="Geng Y."/>
            <person name="Zhang X."/>
        </authorList>
    </citation>
    <scope>NUCLEOTIDE SEQUENCE [LARGE SCALE GENOMIC DNA]</scope>
    <source>
        <strain evidence="3 4">SM1977</strain>
    </source>
</reference>
<dbReference type="InterPro" id="IPR011250">
    <property type="entry name" value="OMP/PagP_B-barrel"/>
</dbReference>
<name>A0A5Q0TK60_9VIBR</name>
<dbReference type="Pfam" id="PF13505">
    <property type="entry name" value="OMP_b-brl"/>
    <property type="match status" value="1"/>
</dbReference>
<proteinExistence type="predicted"/>
<dbReference type="Proteomes" id="UP000348942">
    <property type="component" value="Chromosome 1"/>
</dbReference>
<evidence type="ECO:0000259" key="2">
    <source>
        <dbReference type="Pfam" id="PF13505"/>
    </source>
</evidence>
<keyword evidence="4" id="KW-1185">Reference proteome</keyword>
<dbReference type="RefSeq" id="WP_153448017.1">
    <property type="nucleotide sequence ID" value="NZ_CP045699.1"/>
</dbReference>
<dbReference type="SUPFAM" id="SSF56925">
    <property type="entry name" value="OMPA-like"/>
    <property type="match status" value="1"/>
</dbReference>
<organism evidence="3 4">
    <name type="scientific">Vibrio algicola</name>
    <dbReference type="NCBI Taxonomy" id="2662262"/>
    <lineage>
        <taxon>Bacteria</taxon>
        <taxon>Pseudomonadati</taxon>
        <taxon>Pseudomonadota</taxon>
        <taxon>Gammaproteobacteria</taxon>
        <taxon>Vibrionales</taxon>
        <taxon>Vibrionaceae</taxon>
        <taxon>Vibrio</taxon>
    </lineage>
</organism>
<evidence type="ECO:0000313" key="4">
    <source>
        <dbReference type="Proteomes" id="UP000348942"/>
    </source>
</evidence>
<sequence>MLKSNSIKFLRNVALTSLAILPFFTSAQPYLGLNLGFGVSDHVYHSDIGNLDLSPNTSSIIWGGVAGYQFTEHWGAELEYRQYRMHNEVSAIKVATTDNNKQAWESKGTAKQTSFIPMYFYPLNDQWRVKSGIGISYTHYDFQIRTNETQTTTTHSSSQNYWGGIASLGLEFTVNDQLTLGITSQYQADQATKTASLSLSSSYYF</sequence>
<evidence type="ECO:0000256" key="1">
    <source>
        <dbReference type="ARBA" id="ARBA00022729"/>
    </source>
</evidence>
<dbReference type="EMBL" id="CP045699">
    <property type="protein sequence ID" value="QGA65879.1"/>
    <property type="molecule type" value="Genomic_DNA"/>
</dbReference>
<feature type="domain" description="Outer membrane protein beta-barrel" evidence="2">
    <location>
        <begin position="26"/>
        <end position="205"/>
    </location>
</feature>
<dbReference type="InterPro" id="IPR027385">
    <property type="entry name" value="Beta-barrel_OMP"/>
</dbReference>
<gene>
    <name evidence="3" type="ORF">GFB47_11035</name>
</gene>
<dbReference type="Gene3D" id="2.40.160.20">
    <property type="match status" value="1"/>
</dbReference>
<dbReference type="NCBIfam" id="NF033908">
    <property type="entry name" value="AcfA_fam_omp"/>
    <property type="match status" value="1"/>
</dbReference>
<dbReference type="AlphaFoldDB" id="A0A5Q0TK60"/>
<accession>A0A5Q0TK60</accession>